<gene>
    <name evidence="2" type="ORF">Q767_06270</name>
</gene>
<name>A0A0A2MV04_9FLAO</name>
<feature type="transmembrane region" description="Helical" evidence="1">
    <location>
        <begin position="6"/>
        <end position="22"/>
    </location>
</feature>
<organism evidence="2 3">
    <name type="scientific">Flavobacterium enshiense DK69</name>
    <dbReference type="NCBI Taxonomy" id="1107311"/>
    <lineage>
        <taxon>Bacteria</taxon>
        <taxon>Pseudomonadati</taxon>
        <taxon>Bacteroidota</taxon>
        <taxon>Flavobacteriia</taxon>
        <taxon>Flavobacteriales</taxon>
        <taxon>Flavobacteriaceae</taxon>
        <taxon>Flavobacterium</taxon>
    </lineage>
</organism>
<keyword evidence="3" id="KW-1185">Reference proteome</keyword>
<reference evidence="2 3" key="2">
    <citation type="journal article" date="2015" name="Stand. Genomic Sci.">
        <title>High quality draft genomic sequence of Flavobacterium enshiense DK69(T) and comparison among Flavobacterium genomes.</title>
        <authorList>
            <person name="Zeng Z."/>
            <person name="Chen C."/>
            <person name="Du H."/>
            <person name="Wang G."/>
            <person name="Li M."/>
        </authorList>
    </citation>
    <scope>NUCLEOTIDE SEQUENCE [LARGE SCALE GENOMIC DNA]</scope>
    <source>
        <strain evidence="2 3">DK69</strain>
    </source>
</reference>
<evidence type="ECO:0000313" key="3">
    <source>
        <dbReference type="Proteomes" id="UP000030149"/>
    </source>
</evidence>
<keyword evidence="1" id="KW-0812">Transmembrane</keyword>
<dbReference type="OrthoDB" id="1495688at2"/>
<proteinExistence type="predicted"/>
<dbReference type="eggNOG" id="ENOG5030Z69">
    <property type="taxonomic scope" value="Bacteria"/>
</dbReference>
<protein>
    <submittedName>
        <fullName evidence="2">Uncharacterized protein</fullName>
    </submittedName>
</protein>
<evidence type="ECO:0000256" key="1">
    <source>
        <dbReference type="SAM" id="Phobius"/>
    </source>
</evidence>
<accession>A0A0A2MV04</accession>
<dbReference type="PATRIC" id="fig|1107311.5.peg.2446"/>
<dbReference type="EMBL" id="JRLZ01000004">
    <property type="protein sequence ID" value="KGO96502.1"/>
    <property type="molecule type" value="Genomic_DNA"/>
</dbReference>
<evidence type="ECO:0000313" key="2">
    <source>
        <dbReference type="EMBL" id="KGO96502.1"/>
    </source>
</evidence>
<dbReference type="AlphaFoldDB" id="A0A0A2MV04"/>
<reference evidence="3" key="1">
    <citation type="submission" date="2013-09" db="EMBL/GenBank/DDBJ databases">
        <authorList>
            <person name="Zeng Z."/>
            <person name="Chen C."/>
        </authorList>
    </citation>
    <scope>NUCLEOTIDE SEQUENCE [LARGE SCALE GENOMIC DNA]</scope>
    <source>
        <strain evidence="3">DK69</strain>
    </source>
</reference>
<keyword evidence="1" id="KW-1133">Transmembrane helix</keyword>
<comment type="caution">
    <text evidence="2">The sequence shown here is derived from an EMBL/GenBank/DDBJ whole genome shotgun (WGS) entry which is preliminary data.</text>
</comment>
<feature type="transmembrane region" description="Helical" evidence="1">
    <location>
        <begin position="83"/>
        <end position="104"/>
    </location>
</feature>
<feature type="transmembrane region" description="Helical" evidence="1">
    <location>
        <begin position="34"/>
        <end position="55"/>
    </location>
</feature>
<sequence length="119" mass="13552">MKDIFMYPISIATGMIYWIVLCKITGQTEAWDSTYYYTIGLPLFMLINLFFGYIAPHNPWKWGFLSTISQLIPLTLISKPSPYWPVGIITFAVLSIPTIFTAILGSKLHKKISEAKNTK</sequence>
<dbReference type="Proteomes" id="UP000030149">
    <property type="component" value="Unassembled WGS sequence"/>
</dbReference>
<keyword evidence="1" id="KW-0472">Membrane</keyword>
<dbReference type="RefSeq" id="WP_035630072.1">
    <property type="nucleotide sequence ID" value="NZ_AVCS01000009.1"/>
</dbReference>